<keyword evidence="1" id="KW-0732">Signal</keyword>
<proteinExistence type="predicted"/>
<evidence type="ECO:0000256" key="1">
    <source>
        <dbReference type="SAM" id="SignalP"/>
    </source>
</evidence>
<keyword evidence="3" id="KW-1185">Reference proteome</keyword>
<protein>
    <recommendedName>
        <fullName evidence="4">Secreted protein</fullName>
    </recommendedName>
</protein>
<evidence type="ECO:0000313" key="3">
    <source>
        <dbReference type="Proteomes" id="UP000182658"/>
    </source>
</evidence>
<evidence type="ECO:0000313" key="2">
    <source>
        <dbReference type="EMBL" id="OIW35713.1"/>
    </source>
</evidence>
<dbReference type="EMBL" id="KV875093">
    <property type="protein sequence ID" value="OIW35713.1"/>
    <property type="molecule type" value="Genomic_DNA"/>
</dbReference>
<evidence type="ECO:0008006" key="4">
    <source>
        <dbReference type="Google" id="ProtNLM"/>
    </source>
</evidence>
<feature type="signal peptide" evidence="1">
    <location>
        <begin position="1"/>
        <end position="28"/>
    </location>
</feature>
<dbReference type="Proteomes" id="UP000182658">
    <property type="component" value="Unassembled WGS sequence"/>
</dbReference>
<accession>A0A1J7JQM9</accession>
<dbReference type="InParanoid" id="A0A1J7JQM9"/>
<name>A0A1J7JQM9_9PEZI</name>
<gene>
    <name evidence="2" type="ORF">CONLIGDRAFT_690401</name>
</gene>
<sequence length="150" mass="16247">MLYTMRSIFVSTVLVALTAFTSAPGAQAASGTICLYLNHLGTPDGPCADLRLFGCYDGADVYKQCLELSPDGIYSYSVTGTDSDDDQSCSTFNSAQNSIADFWHLLDDTDCSEVGATQVWTECTDTTCVDISNFPAYYMIYSEEAGISLR</sequence>
<reference evidence="2 3" key="1">
    <citation type="submission" date="2016-10" db="EMBL/GenBank/DDBJ databases">
        <title>Draft genome sequence of Coniochaeta ligniaria NRRL30616, a lignocellulolytic fungus for bioabatement of inhibitors in plant biomass hydrolysates.</title>
        <authorList>
            <consortium name="DOE Joint Genome Institute"/>
            <person name="Jimenez D.J."/>
            <person name="Hector R.E."/>
            <person name="Riley R."/>
            <person name="Sun H."/>
            <person name="Grigoriev I.V."/>
            <person name="Van Elsas J.D."/>
            <person name="Nichols N.N."/>
        </authorList>
    </citation>
    <scope>NUCLEOTIDE SEQUENCE [LARGE SCALE GENOMIC DNA]</scope>
    <source>
        <strain evidence="2 3">NRRL 30616</strain>
    </source>
</reference>
<feature type="chain" id="PRO_5013153991" description="Secreted protein" evidence="1">
    <location>
        <begin position="29"/>
        <end position="150"/>
    </location>
</feature>
<organism evidence="2 3">
    <name type="scientific">Coniochaeta ligniaria NRRL 30616</name>
    <dbReference type="NCBI Taxonomy" id="1408157"/>
    <lineage>
        <taxon>Eukaryota</taxon>
        <taxon>Fungi</taxon>
        <taxon>Dikarya</taxon>
        <taxon>Ascomycota</taxon>
        <taxon>Pezizomycotina</taxon>
        <taxon>Sordariomycetes</taxon>
        <taxon>Sordariomycetidae</taxon>
        <taxon>Coniochaetales</taxon>
        <taxon>Coniochaetaceae</taxon>
        <taxon>Coniochaeta</taxon>
    </lineage>
</organism>
<dbReference type="AlphaFoldDB" id="A0A1J7JQM9"/>